<gene>
    <name evidence="2" type="ORF">LYPA_23C015281</name>
</gene>
<keyword evidence="3" id="KW-1185">Reference proteome</keyword>
<accession>A0A485MAG9</accession>
<dbReference type="AlphaFoldDB" id="A0A485MAG9"/>
<sequence>MRPTRGEEPLVTHYRPRHCFSGLAVVAAPRGAPGPHDCCLRVRPGTPSGLGTGPCTEQKSKNMVEGMNE</sequence>
<protein>
    <submittedName>
        <fullName evidence="2">Uncharacterized protein</fullName>
    </submittedName>
</protein>
<evidence type="ECO:0000256" key="1">
    <source>
        <dbReference type="SAM" id="MobiDB-lite"/>
    </source>
</evidence>
<name>A0A485MAG9_LYNPA</name>
<proteinExistence type="predicted"/>
<organism evidence="2 3">
    <name type="scientific">Lynx pardinus</name>
    <name type="common">Iberian lynx</name>
    <name type="synonym">Felis pardina</name>
    <dbReference type="NCBI Taxonomy" id="191816"/>
    <lineage>
        <taxon>Eukaryota</taxon>
        <taxon>Metazoa</taxon>
        <taxon>Chordata</taxon>
        <taxon>Craniata</taxon>
        <taxon>Vertebrata</taxon>
        <taxon>Euteleostomi</taxon>
        <taxon>Mammalia</taxon>
        <taxon>Eutheria</taxon>
        <taxon>Laurasiatheria</taxon>
        <taxon>Carnivora</taxon>
        <taxon>Feliformia</taxon>
        <taxon>Felidae</taxon>
        <taxon>Felinae</taxon>
        <taxon>Lynx</taxon>
    </lineage>
</organism>
<dbReference type="EMBL" id="CAAGRJ010000168">
    <property type="protein sequence ID" value="VFV17204.1"/>
    <property type="molecule type" value="Genomic_DNA"/>
</dbReference>
<feature type="region of interest" description="Disordered" evidence="1">
    <location>
        <begin position="45"/>
        <end position="69"/>
    </location>
</feature>
<evidence type="ECO:0000313" key="2">
    <source>
        <dbReference type="EMBL" id="VFV17204.1"/>
    </source>
</evidence>
<dbReference type="Proteomes" id="UP000386466">
    <property type="component" value="Unassembled WGS sequence"/>
</dbReference>
<reference evidence="2 3" key="1">
    <citation type="submission" date="2019-01" db="EMBL/GenBank/DDBJ databases">
        <authorList>
            <person name="Alioto T."/>
            <person name="Alioto T."/>
        </authorList>
    </citation>
    <scope>NUCLEOTIDE SEQUENCE [LARGE SCALE GENOMIC DNA]</scope>
</reference>
<evidence type="ECO:0000313" key="3">
    <source>
        <dbReference type="Proteomes" id="UP000386466"/>
    </source>
</evidence>